<dbReference type="AlphaFoldDB" id="A0A7K4HM28"/>
<dbReference type="InterPro" id="IPR023408">
    <property type="entry name" value="MscS_beta-dom_sf"/>
</dbReference>
<evidence type="ECO:0000256" key="1">
    <source>
        <dbReference type="ARBA" id="ARBA00004141"/>
    </source>
</evidence>
<accession>A0A7K4HM28</accession>
<keyword evidence="3 6" id="KW-0812">Transmembrane</keyword>
<evidence type="ECO:0000313" key="8">
    <source>
        <dbReference type="EMBL" id="NVO66326.1"/>
    </source>
</evidence>
<evidence type="ECO:0000256" key="5">
    <source>
        <dbReference type="ARBA" id="ARBA00023136"/>
    </source>
</evidence>
<dbReference type="SUPFAM" id="SSF82861">
    <property type="entry name" value="Mechanosensitive channel protein MscS (YggB), transmembrane region"/>
    <property type="match status" value="1"/>
</dbReference>
<evidence type="ECO:0000256" key="6">
    <source>
        <dbReference type="SAM" id="Phobius"/>
    </source>
</evidence>
<dbReference type="InterPro" id="IPR010920">
    <property type="entry name" value="LSM_dom_sf"/>
</dbReference>
<protein>
    <submittedName>
        <fullName evidence="8">Mechanosensitive ion channel</fullName>
    </submittedName>
</protein>
<feature type="transmembrane region" description="Helical" evidence="6">
    <location>
        <begin position="50"/>
        <end position="71"/>
    </location>
</feature>
<dbReference type="RefSeq" id="WP_176788031.1">
    <property type="nucleotide sequence ID" value="NZ_JABXWR010000001.1"/>
</dbReference>
<dbReference type="EMBL" id="JABXWR010000001">
    <property type="protein sequence ID" value="NVO66326.1"/>
    <property type="molecule type" value="Genomic_DNA"/>
</dbReference>
<keyword evidence="5 6" id="KW-0472">Membrane</keyword>
<evidence type="ECO:0000313" key="9">
    <source>
        <dbReference type="Proteomes" id="UP000570823"/>
    </source>
</evidence>
<dbReference type="Gene3D" id="1.10.287.1260">
    <property type="match status" value="1"/>
</dbReference>
<dbReference type="PANTHER" id="PTHR30221:SF1">
    <property type="entry name" value="SMALL-CONDUCTANCE MECHANOSENSITIVE CHANNEL"/>
    <property type="match status" value="1"/>
</dbReference>
<dbReference type="InterPro" id="IPR011014">
    <property type="entry name" value="MscS_channel_TM-2"/>
</dbReference>
<dbReference type="Pfam" id="PF00924">
    <property type="entry name" value="MS_channel_2nd"/>
    <property type="match status" value="1"/>
</dbReference>
<evidence type="ECO:0000259" key="7">
    <source>
        <dbReference type="Pfam" id="PF00924"/>
    </source>
</evidence>
<comment type="subcellular location">
    <subcellularLocation>
        <location evidence="1">Membrane</location>
        <topology evidence="1">Multi-pass membrane protein</topology>
    </subcellularLocation>
</comment>
<organism evidence="8 9">
    <name type="scientific">Methanofollis tationis</name>
    <dbReference type="NCBI Taxonomy" id="81417"/>
    <lineage>
        <taxon>Archaea</taxon>
        <taxon>Methanobacteriati</taxon>
        <taxon>Methanobacteriota</taxon>
        <taxon>Stenosarchaea group</taxon>
        <taxon>Methanomicrobia</taxon>
        <taxon>Methanomicrobiales</taxon>
        <taxon>Methanomicrobiaceae</taxon>
        <taxon>Methanofollis</taxon>
    </lineage>
</organism>
<comment type="similarity">
    <text evidence="2">Belongs to the MscS (TC 1.A.23) family.</text>
</comment>
<dbReference type="InterPro" id="IPR045275">
    <property type="entry name" value="MscS_archaea/bacteria_type"/>
</dbReference>
<sequence length="268" mass="29481">MADTFSLPFKTIDPVTVLYVVYVVVAAYLIIRIAAYLLARLSERSGQYRIGVVTLIPLTKVVVYAVAFYLVVTAFVEPSLSELVAFAGFFGVGVGFGLKDFFADIMGALVITFERPFQIGDKIAVGDKYGEVVDIGIRSTRIITPDDSQVSLPNSLILSSAVSSANAGSLAMMVVIDLFVDTESDPEGARAILRDALVTSKYVYISEEHPYTILIEDFPWYLRVRAKGYVTDLRFEFEFMSDVTGRAWAEYARQGIKPPRVVPGIALS</sequence>
<dbReference type="Gene3D" id="2.30.30.60">
    <property type="match status" value="1"/>
</dbReference>
<comment type="caution">
    <text evidence="8">The sequence shown here is derived from an EMBL/GenBank/DDBJ whole genome shotgun (WGS) entry which is preliminary data.</text>
</comment>
<keyword evidence="9" id="KW-1185">Reference proteome</keyword>
<dbReference type="PANTHER" id="PTHR30221">
    <property type="entry name" value="SMALL-CONDUCTANCE MECHANOSENSITIVE CHANNEL"/>
    <property type="match status" value="1"/>
</dbReference>
<dbReference type="InterPro" id="IPR006685">
    <property type="entry name" value="MscS_channel_2nd"/>
</dbReference>
<feature type="domain" description="Mechanosensitive ion channel MscS" evidence="7">
    <location>
        <begin position="101"/>
        <end position="162"/>
    </location>
</feature>
<dbReference type="Proteomes" id="UP000570823">
    <property type="component" value="Unassembled WGS sequence"/>
</dbReference>
<proteinExistence type="inferred from homology"/>
<reference evidence="8 9" key="1">
    <citation type="submission" date="2020-06" db="EMBL/GenBank/DDBJ databases">
        <title>Methanofollis fontis sp. nov., a methanogen isolated from marine sediments near a cold seep at Four-Way Closure Ridge offshore southwestern Taiwan.</title>
        <authorList>
            <person name="Chen S.-C."/>
            <person name="Teng N.-H."/>
            <person name="Lin Y.-S."/>
            <person name="Lai M.-C."/>
            <person name="Chen H.-H."/>
            <person name="Wang C.-C."/>
        </authorList>
    </citation>
    <scope>NUCLEOTIDE SEQUENCE [LARGE SCALE GENOMIC DNA]</scope>
    <source>
        <strain evidence="8 9">DSM 2702</strain>
    </source>
</reference>
<dbReference type="GO" id="GO:0016020">
    <property type="term" value="C:membrane"/>
    <property type="evidence" value="ECO:0007669"/>
    <property type="project" value="UniProtKB-SubCell"/>
</dbReference>
<evidence type="ECO:0000256" key="3">
    <source>
        <dbReference type="ARBA" id="ARBA00022692"/>
    </source>
</evidence>
<evidence type="ECO:0000256" key="4">
    <source>
        <dbReference type="ARBA" id="ARBA00022989"/>
    </source>
</evidence>
<feature type="transmembrane region" description="Helical" evidence="6">
    <location>
        <begin position="83"/>
        <end position="102"/>
    </location>
</feature>
<feature type="transmembrane region" description="Helical" evidence="6">
    <location>
        <begin position="16"/>
        <end position="38"/>
    </location>
</feature>
<dbReference type="SUPFAM" id="SSF50182">
    <property type="entry name" value="Sm-like ribonucleoproteins"/>
    <property type="match status" value="1"/>
</dbReference>
<dbReference type="GO" id="GO:0008381">
    <property type="term" value="F:mechanosensitive monoatomic ion channel activity"/>
    <property type="evidence" value="ECO:0007669"/>
    <property type="project" value="InterPro"/>
</dbReference>
<gene>
    <name evidence="8" type="ORF">HWN36_03130</name>
</gene>
<dbReference type="OrthoDB" id="11475at2157"/>
<name>A0A7K4HM28_9EURY</name>
<evidence type="ECO:0000256" key="2">
    <source>
        <dbReference type="ARBA" id="ARBA00008017"/>
    </source>
</evidence>
<keyword evidence="4 6" id="KW-1133">Transmembrane helix</keyword>